<proteinExistence type="predicted"/>
<keyword evidence="2" id="KW-1185">Reference proteome</keyword>
<name>A0A392R1Q4_9FABA</name>
<feature type="non-terminal residue" evidence="1">
    <location>
        <position position="70"/>
    </location>
</feature>
<comment type="caution">
    <text evidence="1">The sequence shown here is derived from an EMBL/GenBank/DDBJ whole genome shotgun (WGS) entry which is preliminary data.</text>
</comment>
<sequence length="70" mass="8199">MQPAQAQVLILNLHTKQFLFPESMEKMSMLKVLIITNYAFHPSELSNFELLDSLHNLKRIRLERISVPSF</sequence>
<protein>
    <submittedName>
        <fullName evidence="1">Disease resistance protein</fullName>
    </submittedName>
</protein>
<dbReference type="AlphaFoldDB" id="A0A392R1Q4"/>
<reference evidence="1 2" key="1">
    <citation type="journal article" date="2018" name="Front. Plant Sci.">
        <title>Red Clover (Trifolium pratense) and Zigzag Clover (T. medium) - A Picture of Genomic Similarities and Differences.</title>
        <authorList>
            <person name="Dluhosova J."/>
            <person name="Istvanek J."/>
            <person name="Nedelnik J."/>
            <person name="Repkova J."/>
        </authorList>
    </citation>
    <scope>NUCLEOTIDE SEQUENCE [LARGE SCALE GENOMIC DNA]</scope>
    <source>
        <strain evidence="2">cv. 10/8</strain>
        <tissue evidence="1">Leaf</tissue>
    </source>
</reference>
<organism evidence="1 2">
    <name type="scientific">Trifolium medium</name>
    <dbReference type="NCBI Taxonomy" id="97028"/>
    <lineage>
        <taxon>Eukaryota</taxon>
        <taxon>Viridiplantae</taxon>
        <taxon>Streptophyta</taxon>
        <taxon>Embryophyta</taxon>
        <taxon>Tracheophyta</taxon>
        <taxon>Spermatophyta</taxon>
        <taxon>Magnoliopsida</taxon>
        <taxon>eudicotyledons</taxon>
        <taxon>Gunneridae</taxon>
        <taxon>Pentapetalae</taxon>
        <taxon>rosids</taxon>
        <taxon>fabids</taxon>
        <taxon>Fabales</taxon>
        <taxon>Fabaceae</taxon>
        <taxon>Papilionoideae</taxon>
        <taxon>50 kb inversion clade</taxon>
        <taxon>NPAAA clade</taxon>
        <taxon>Hologalegina</taxon>
        <taxon>IRL clade</taxon>
        <taxon>Trifolieae</taxon>
        <taxon>Trifolium</taxon>
    </lineage>
</organism>
<accession>A0A392R1Q4</accession>
<dbReference type="Proteomes" id="UP000265520">
    <property type="component" value="Unassembled WGS sequence"/>
</dbReference>
<evidence type="ECO:0000313" key="1">
    <source>
        <dbReference type="EMBL" id="MCI29756.1"/>
    </source>
</evidence>
<dbReference type="EMBL" id="LXQA010174807">
    <property type="protein sequence ID" value="MCI29756.1"/>
    <property type="molecule type" value="Genomic_DNA"/>
</dbReference>
<evidence type="ECO:0000313" key="2">
    <source>
        <dbReference type="Proteomes" id="UP000265520"/>
    </source>
</evidence>